<evidence type="ECO:0000259" key="2">
    <source>
        <dbReference type="Pfam" id="PF13579"/>
    </source>
</evidence>
<comment type="caution">
    <text evidence="3">The sequence shown here is derived from an EMBL/GenBank/DDBJ whole genome shotgun (WGS) entry which is preliminary data.</text>
</comment>
<evidence type="ECO:0000259" key="1">
    <source>
        <dbReference type="Pfam" id="PF00534"/>
    </source>
</evidence>
<dbReference type="PANTHER" id="PTHR45947">
    <property type="entry name" value="SULFOQUINOVOSYL TRANSFERASE SQD2"/>
    <property type="match status" value="1"/>
</dbReference>
<dbReference type="Gene3D" id="3.40.50.2000">
    <property type="entry name" value="Glycogen Phosphorylase B"/>
    <property type="match status" value="2"/>
</dbReference>
<dbReference type="PATRIC" id="fig|1435349.4.peg.505"/>
<feature type="domain" description="Glycosyltransferase subfamily 4-like N-terminal" evidence="2">
    <location>
        <begin position="15"/>
        <end position="173"/>
    </location>
</feature>
<dbReference type="RefSeq" id="WP_044633288.1">
    <property type="nucleotide sequence ID" value="NZ_JTDW01000010.1"/>
</dbReference>
<protein>
    <submittedName>
        <fullName evidence="3">Glycosyl transferase family 1</fullName>
    </submittedName>
</protein>
<name>A0A0D7W715_9FLAO</name>
<dbReference type="InterPro" id="IPR050194">
    <property type="entry name" value="Glycosyltransferase_grp1"/>
</dbReference>
<keyword evidence="4" id="KW-1185">Reference proteome</keyword>
<evidence type="ECO:0000313" key="3">
    <source>
        <dbReference type="EMBL" id="KJD34910.1"/>
    </source>
</evidence>
<evidence type="ECO:0000313" key="4">
    <source>
        <dbReference type="Proteomes" id="UP000032578"/>
    </source>
</evidence>
<organism evidence="3 4">
    <name type="scientific">Neotamlana sedimentorum</name>
    <dbReference type="NCBI Taxonomy" id="1435349"/>
    <lineage>
        <taxon>Bacteria</taxon>
        <taxon>Pseudomonadati</taxon>
        <taxon>Bacteroidota</taxon>
        <taxon>Flavobacteriia</taxon>
        <taxon>Flavobacteriales</taxon>
        <taxon>Flavobacteriaceae</taxon>
        <taxon>Neotamlana</taxon>
    </lineage>
</organism>
<dbReference type="Proteomes" id="UP000032578">
    <property type="component" value="Unassembled WGS sequence"/>
</dbReference>
<gene>
    <name evidence="3" type="ORF">PW52_12435</name>
</gene>
<dbReference type="PANTHER" id="PTHR45947:SF3">
    <property type="entry name" value="SULFOQUINOVOSYL TRANSFERASE SQD2"/>
    <property type="match status" value="1"/>
</dbReference>
<dbReference type="OrthoDB" id="9790710at2"/>
<keyword evidence="3" id="KW-0808">Transferase</keyword>
<dbReference type="STRING" id="1435349.PW52_12435"/>
<proteinExistence type="predicted"/>
<accession>A0A0D7W715</accession>
<dbReference type="EMBL" id="JTDW01000010">
    <property type="protein sequence ID" value="KJD34910.1"/>
    <property type="molecule type" value="Genomic_DNA"/>
</dbReference>
<dbReference type="InterPro" id="IPR001296">
    <property type="entry name" value="Glyco_trans_1"/>
</dbReference>
<dbReference type="InterPro" id="IPR028098">
    <property type="entry name" value="Glyco_trans_4-like_N"/>
</dbReference>
<dbReference type="Pfam" id="PF00534">
    <property type="entry name" value="Glycos_transf_1"/>
    <property type="match status" value="1"/>
</dbReference>
<dbReference type="AlphaFoldDB" id="A0A0D7W715"/>
<sequence length="398" mass="45132">MKILRVISSMNPKGGGPCQGIRNTIPALQNIGVENEVVCLDAEDSDYLGKDLFKIHTLGAPKGPWAYNKNLIPWLVNNASKYHAIIIHGLWQYNSYAVYKAIKQVLKEQQLQIPYFVMPHGMLDPYFQKAPERRVKALRNWFFWKFIEHKVVNNATGVLFTCQEELLLARQTFTPYKPKNELNVGYGIVEPPQTAPHLINAFKAVCPELKEAPYLLFLSRIHQKKGVDILLEAYYNWITTENISQPIKLVIAGPGLETDYGKSLLDFINKHPVLKSHVFFTGMLSGDSKWGAYHGSEAFILNSHQENFGISIVEALACNKPVLISDKVNIWREIVNESAGFVETDTLEGTIKLLKSWQALSLEDKQIKSKQARQTFEKLYAIKPTALKLKDTLSAYIN</sequence>
<reference evidence="3 4" key="1">
    <citation type="submission" date="2014-11" db="EMBL/GenBank/DDBJ databases">
        <title>Tamlana sedimentorum sp. nov., isolated from shallow sand sediments of the Sea of Japan.</title>
        <authorList>
            <person name="Romanenko L.A."/>
        </authorList>
    </citation>
    <scope>NUCLEOTIDE SEQUENCE [LARGE SCALE GENOMIC DNA]</scope>
    <source>
        <strain evidence="3 4">JCM 19808</strain>
    </source>
</reference>
<dbReference type="GO" id="GO:0016757">
    <property type="term" value="F:glycosyltransferase activity"/>
    <property type="evidence" value="ECO:0007669"/>
    <property type="project" value="InterPro"/>
</dbReference>
<dbReference type="Pfam" id="PF13579">
    <property type="entry name" value="Glyco_trans_4_4"/>
    <property type="match status" value="1"/>
</dbReference>
<feature type="domain" description="Glycosyl transferase family 1" evidence="1">
    <location>
        <begin position="209"/>
        <end position="345"/>
    </location>
</feature>
<dbReference type="SUPFAM" id="SSF53756">
    <property type="entry name" value="UDP-Glycosyltransferase/glycogen phosphorylase"/>
    <property type="match status" value="1"/>
</dbReference>